<evidence type="ECO:0000313" key="2">
    <source>
        <dbReference type="EMBL" id="MEA5363851.1"/>
    </source>
</evidence>
<keyword evidence="3" id="KW-1185">Reference proteome</keyword>
<dbReference type="InterPro" id="IPR036291">
    <property type="entry name" value="NAD(P)-bd_dom_sf"/>
</dbReference>
<dbReference type="InterPro" id="IPR001509">
    <property type="entry name" value="Epimerase_deHydtase"/>
</dbReference>
<feature type="domain" description="NAD-dependent epimerase/dehydratase" evidence="1">
    <location>
        <begin position="3"/>
        <end position="210"/>
    </location>
</feature>
<dbReference type="InterPro" id="IPR051783">
    <property type="entry name" value="NAD(P)-dependent_oxidoreduct"/>
</dbReference>
<dbReference type="Gene3D" id="3.40.50.720">
    <property type="entry name" value="NAD(P)-binding Rossmann-like Domain"/>
    <property type="match status" value="1"/>
</dbReference>
<comment type="caution">
    <text evidence="2">The sequence shown here is derived from an EMBL/GenBank/DDBJ whole genome shotgun (WGS) entry which is preliminary data.</text>
</comment>
<dbReference type="PANTHER" id="PTHR48079:SF6">
    <property type="entry name" value="NAD(P)-BINDING DOMAIN-CONTAINING PROTEIN-RELATED"/>
    <property type="match status" value="1"/>
</dbReference>
<name>A0ABU5RC93_9PSEU</name>
<reference evidence="2 3" key="1">
    <citation type="submission" date="2023-12" db="EMBL/GenBank/DDBJ databases">
        <title>Amycolatopsis sp. V23-08.</title>
        <authorList>
            <person name="Somphong A."/>
        </authorList>
    </citation>
    <scope>NUCLEOTIDE SEQUENCE [LARGE SCALE GENOMIC DNA]</scope>
    <source>
        <strain evidence="2 3">V23-08</strain>
    </source>
</reference>
<accession>A0ABU5RC93</accession>
<sequence>MRVLVIGATGFVGGAVARHLGAEGHLVTGLARSDDAARILTAQGIRVLRGDLDTAVAATAQADAVVFAAQPAPDVEQAVVAGLLDALAGTGKTFVFTSGSGVHLQRTAGAWSEDCFAEDDPFTVEPLAAGRLAAEEAVRAAAGREVRAMVVRPGLIWGPGDHGHVSMIYRSVARTGAACYVGEGLNTYSHVHIADVARLFASVLANGTAGALYHAVAGETPNRWIAEAVARDAGCPTRSLTPEEAATVWGEFGALVLGASSRGRAPRSRTELGWRPEHTDMLTMIGEPRLRDLAAA</sequence>
<dbReference type="Pfam" id="PF01370">
    <property type="entry name" value="Epimerase"/>
    <property type="match status" value="1"/>
</dbReference>
<organism evidence="2 3">
    <name type="scientific">Amycolatopsis heterodermiae</name>
    <dbReference type="NCBI Taxonomy" id="3110235"/>
    <lineage>
        <taxon>Bacteria</taxon>
        <taxon>Bacillati</taxon>
        <taxon>Actinomycetota</taxon>
        <taxon>Actinomycetes</taxon>
        <taxon>Pseudonocardiales</taxon>
        <taxon>Pseudonocardiaceae</taxon>
        <taxon>Amycolatopsis</taxon>
    </lineage>
</organism>
<dbReference type="EMBL" id="JAYFSI010000007">
    <property type="protein sequence ID" value="MEA5363851.1"/>
    <property type="molecule type" value="Genomic_DNA"/>
</dbReference>
<evidence type="ECO:0000313" key="3">
    <source>
        <dbReference type="Proteomes" id="UP001304298"/>
    </source>
</evidence>
<dbReference type="SUPFAM" id="SSF51735">
    <property type="entry name" value="NAD(P)-binding Rossmann-fold domains"/>
    <property type="match status" value="1"/>
</dbReference>
<dbReference type="Proteomes" id="UP001304298">
    <property type="component" value="Unassembled WGS sequence"/>
</dbReference>
<evidence type="ECO:0000259" key="1">
    <source>
        <dbReference type="Pfam" id="PF01370"/>
    </source>
</evidence>
<gene>
    <name evidence="2" type="ORF">VA596_30255</name>
</gene>
<dbReference type="RefSeq" id="WP_323331584.1">
    <property type="nucleotide sequence ID" value="NZ_JAYFSI010000007.1"/>
</dbReference>
<protein>
    <submittedName>
        <fullName evidence="2">NAD-dependent epimerase/dehydratase family protein</fullName>
    </submittedName>
</protein>
<dbReference type="PANTHER" id="PTHR48079">
    <property type="entry name" value="PROTEIN YEEZ"/>
    <property type="match status" value="1"/>
</dbReference>
<proteinExistence type="predicted"/>